<organism evidence="3 4">
    <name type="scientific">Paractinoplanes globisporus</name>
    <dbReference type="NCBI Taxonomy" id="113565"/>
    <lineage>
        <taxon>Bacteria</taxon>
        <taxon>Bacillati</taxon>
        <taxon>Actinomycetota</taxon>
        <taxon>Actinomycetes</taxon>
        <taxon>Micromonosporales</taxon>
        <taxon>Micromonosporaceae</taxon>
        <taxon>Paractinoplanes</taxon>
    </lineage>
</organism>
<name>A0ABW6WC20_9ACTN</name>
<feature type="signal peptide" evidence="2">
    <location>
        <begin position="1"/>
        <end position="18"/>
    </location>
</feature>
<keyword evidence="1" id="KW-0472">Membrane</keyword>
<keyword evidence="1" id="KW-1133">Transmembrane helix</keyword>
<feature type="chain" id="PRO_5046637702" description="DUF916 domain-containing protein" evidence="2">
    <location>
        <begin position="19"/>
        <end position="306"/>
    </location>
</feature>
<evidence type="ECO:0000313" key="4">
    <source>
        <dbReference type="Proteomes" id="UP001602245"/>
    </source>
</evidence>
<comment type="caution">
    <text evidence="3">The sequence shown here is derived from an EMBL/GenBank/DDBJ whole genome shotgun (WGS) entry which is preliminary data.</text>
</comment>
<protein>
    <recommendedName>
        <fullName evidence="5">DUF916 domain-containing protein</fullName>
    </recommendedName>
</protein>
<evidence type="ECO:0008006" key="5">
    <source>
        <dbReference type="Google" id="ProtNLM"/>
    </source>
</evidence>
<keyword evidence="1" id="KW-0812">Transmembrane</keyword>
<dbReference type="EMBL" id="JBIAZU010000002">
    <property type="protein sequence ID" value="MFF5289711.1"/>
    <property type="molecule type" value="Genomic_DNA"/>
</dbReference>
<evidence type="ECO:0000256" key="2">
    <source>
        <dbReference type="SAM" id="SignalP"/>
    </source>
</evidence>
<reference evidence="3 4" key="1">
    <citation type="submission" date="2024-10" db="EMBL/GenBank/DDBJ databases">
        <title>The Natural Products Discovery Center: Release of the First 8490 Sequenced Strains for Exploring Actinobacteria Biosynthetic Diversity.</title>
        <authorList>
            <person name="Kalkreuter E."/>
            <person name="Kautsar S.A."/>
            <person name="Yang D."/>
            <person name="Bader C.D."/>
            <person name="Teijaro C.N."/>
            <person name="Fluegel L."/>
            <person name="Davis C.M."/>
            <person name="Simpson J.R."/>
            <person name="Lauterbach L."/>
            <person name="Steele A.D."/>
            <person name="Gui C."/>
            <person name="Meng S."/>
            <person name="Li G."/>
            <person name="Viehrig K."/>
            <person name="Ye F."/>
            <person name="Su P."/>
            <person name="Kiefer A.F."/>
            <person name="Nichols A."/>
            <person name="Cepeda A.J."/>
            <person name="Yan W."/>
            <person name="Fan B."/>
            <person name="Jiang Y."/>
            <person name="Adhikari A."/>
            <person name="Zheng C.-J."/>
            <person name="Schuster L."/>
            <person name="Cowan T.M."/>
            <person name="Smanski M.J."/>
            <person name="Chevrette M.G."/>
            <person name="De Carvalho L.P.S."/>
            <person name="Shen B."/>
        </authorList>
    </citation>
    <scope>NUCLEOTIDE SEQUENCE [LARGE SCALE GENOMIC DNA]</scope>
    <source>
        <strain evidence="3 4">NPDC000087</strain>
    </source>
</reference>
<keyword evidence="2" id="KW-0732">Signal</keyword>
<gene>
    <name evidence="3" type="ORF">ACFY35_09745</name>
</gene>
<sequence>MIVQVIAAVLLAATPVHADAKVTWTVQPADGSRWIERTLDPGQKVTEKLAVRNLGTTDTVFALSAADGYLTGQGHFNMLSSDKKSVDGGTWITVQPSVAVPAGQTRVVPFTITAPAGATPGDHPAGIAASVLSSSGTVQVESRVGFRVMLRASGTVRAALAAQRVTVHYERSWNPLRSGTVHVTYTVANTGNVRADARASVSVAELFGAHHRDGGAAAGELLPGGTRPADGRVHGVWGLGPVHAKILLSPADPAGPADVTVWVVPWPQLFAVALLVALVLVLRARRRRFARLLEEARRESRKDRHQ</sequence>
<dbReference type="Proteomes" id="UP001602245">
    <property type="component" value="Unassembled WGS sequence"/>
</dbReference>
<dbReference type="RefSeq" id="WP_020518222.1">
    <property type="nucleotide sequence ID" value="NZ_JBIAZU010000002.1"/>
</dbReference>
<evidence type="ECO:0000256" key="1">
    <source>
        <dbReference type="SAM" id="Phobius"/>
    </source>
</evidence>
<feature type="transmembrane region" description="Helical" evidence="1">
    <location>
        <begin position="259"/>
        <end position="282"/>
    </location>
</feature>
<proteinExistence type="predicted"/>
<evidence type="ECO:0000313" key="3">
    <source>
        <dbReference type="EMBL" id="MFF5289711.1"/>
    </source>
</evidence>
<keyword evidence="4" id="KW-1185">Reference proteome</keyword>
<accession>A0ABW6WC20</accession>